<dbReference type="Gene3D" id="3.30.465.10">
    <property type="match status" value="1"/>
</dbReference>
<keyword evidence="5" id="KW-0560">Oxidoreductase</keyword>
<dbReference type="RefSeq" id="WP_382394955.1">
    <property type="nucleotide sequence ID" value="NZ_JBHTCQ010000002.1"/>
</dbReference>
<dbReference type="PANTHER" id="PTHR42973">
    <property type="entry name" value="BINDING OXIDOREDUCTASE, PUTATIVE (AFU_ORTHOLOGUE AFUA_1G17690)-RELATED"/>
    <property type="match status" value="1"/>
</dbReference>
<dbReference type="InterPro" id="IPR006094">
    <property type="entry name" value="Oxid_FAD_bind_N"/>
</dbReference>
<evidence type="ECO:0000256" key="2">
    <source>
        <dbReference type="ARBA" id="ARBA00005466"/>
    </source>
</evidence>
<dbReference type="InterPro" id="IPR016167">
    <property type="entry name" value="FAD-bd_PCMH_sub1"/>
</dbReference>
<dbReference type="InterPro" id="IPR016166">
    <property type="entry name" value="FAD-bd_PCMH"/>
</dbReference>
<organism evidence="7 8">
    <name type="scientific">Georgenia alba</name>
    <dbReference type="NCBI Taxonomy" id="2233858"/>
    <lineage>
        <taxon>Bacteria</taxon>
        <taxon>Bacillati</taxon>
        <taxon>Actinomycetota</taxon>
        <taxon>Actinomycetes</taxon>
        <taxon>Micrococcales</taxon>
        <taxon>Bogoriellaceae</taxon>
        <taxon>Georgenia</taxon>
    </lineage>
</organism>
<feature type="domain" description="FAD-binding PCMH-type" evidence="6">
    <location>
        <begin position="31"/>
        <end position="202"/>
    </location>
</feature>
<evidence type="ECO:0000313" key="8">
    <source>
        <dbReference type="Proteomes" id="UP001596455"/>
    </source>
</evidence>
<protein>
    <submittedName>
        <fullName evidence="7">FAD-binding oxidoreductase</fullName>
    </submittedName>
</protein>
<evidence type="ECO:0000259" key="6">
    <source>
        <dbReference type="PROSITE" id="PS51387"/>
    </source>
</evidence>
<evidence type="ECO:0000256" key="3">
    <source>
        <dbReference type="ARBA" id="ARBA00022630"/>
    </source>
</evidence>
<keyword evidence="4" id="KW-0274">FAD</keyword>
<dbReference type="Gene3D" id="3.30.43.10">
    <property type="entry name" value="Uridine Diphospho-n-acetylenolpyruvylglucosamine Reductase, domain 2"/>
    <property type="match status" value="1"/>
</dbReference>
<dbReference type="Proteomes" id="UP001596455">
    <property type="component" value="Unassembled WGS sequence"/>
</dbReference>
<accession>A0ABW2QBY5</accession>
<name>A0ABW2QBY5_9MICO</name>
<dbReference type="EMBL" id="JBHTCQ010000002">
    <property type="protein sequence ID" value="MFC7406003.1"/>
    <property type="molecule type" value="Genomic_DNA"/>
</dbReference>
<comment type="caution">
    <text evidence="7">The sequence shown here is derived from an EMBL/GenBank/DDBJ whole genome shotgun (WGS) entry which is preliminary data.</text>
</comment>
<dbReference type="InterPro" id="IPR016169">
    <property type="entry name" value="FAD-bd_PCMH_sub2"/>
</dbReference>
<evidence type="ECO:0000256" key="5">
    <source>
        <dbReference type="ARBA" id="ARBA00023002"/>
    </source>
</evidence>
<keyword evidence="8" id="KW-1185">Reference proteome</keyword>
<dbReference type="Gene3D" id="3.40.462.20">
    <property type="match status" value="1"/>
</dbReference>
<dbReference type="PANTHER" id="PTHR42973:SF39">
    <property type="entry name" value="FAD-BINDING PCMH-TYPE DOMAIN-CONTAINING PROTEIN"/>
    <property type="match status" value="1"/>
</dbReference>
<dbReference type="InterPro" id="IPR036318">
    <property type="entry name" value="FAD-bd_PCMH-like_sf"/>
</dbReference>
<proteinExistence type="inferred from homology"/>
<dbReference type="InterPro" id="IPR012951">
    <property type="entry name" value="BBE"/>
</dbReference>
<dbReference type="PROSITE" id="PS00862">
    <property type="entry name" value="OX2_COVAL_FAD"/>
    <property type="match status" value="1"/>
</dbReference>
<dbReference type="PROSITE" id="PS51387">
    <property type="entry name" value="FAD_PCMH"/>
    <property type="match status" value="1"/>
</dbReference>
<evidence type="ECO:0000256" key="4">
    <source>
        <dbReference type="ARBA" id="ARBA00022827"/>
    </source>
</evidence>
<dbReference type="InterPro" id="IPR050416">
    <property type="entry name" value="FAD-linked_Oxidoreductase"/>
</dbReference>
<dbReference type="Pfam" id="PF08031">
    <property type="entry name" value="BBE"/>
    <property type="match status" value="1"/>
</dbReference>
<comment type="similarity">
    <text evidence="2">Belongs to the oxygen-dependent FAD-linked oxidoreductase family.</text>
</comment>
<gene>
    <name evidence="7" type="ORF">ACFQQL_12845</name>
</gene>
<comment type="cofactor">
    <cofactor evidence="1">
        <name>FAD</name>
        <dbReference type="ChEBI" id="CHEBI:57692"/>
    </cofactor>
</comment>
<sequence length="447" mass="46644">MSEDTAELTLPCVVVQPGDPDYAETSRTFAAQGTPDLIVRPADAQEVSAAVRYAITHGHTLTVRSGGHSMAGFSTGHDGMVVDLRRLDGVELVDAEQRRVRVGAGATWGTVAGALRPHGLALTAGDTTSVGVSGLTLGGGIGWMVRRYGLAIDNLVGARIVTADGSILRASAAENPDLFWAIRGGGGNVGVVVDLDFVAQPVETVVFGTITYELRDVAALLRGWRDHMRAAPDELTTSLAVLPATGGAGPTAMLTCCYVGDEATSSAVLGPLADLAPVVDSSVTTHPYADILLDGHEPPEGIRAGVTNAMVPELDDAMITTIAQVLEAHPGAALELRSLGGAVARVPADATAFAHRDAEAMVVVVIMMPADMPDRALDEALAPWKAISRGLGAYVNFLGTAAEDDVAAVYPEAIRARLAALKRRYDPENVFRRTHNVVPARDEEPAG</sequence>
<dbReference type="Pfam" id="PF01565">
    <property type="entry name" value="FAD_binding_4"/>
    <property type="match status" value="1"/>
</dbReference>
<keyword evidence="3" id="KW-0285">Flavoprotein</keyword>
<reference evidence="8" key="1">
    <citation type="journal article" date="2019" name="Int. J. Syst. Evol. Microbiol.">
        <title>The Global Catalogue of Microorganisms (GCM) 10K type strain sequencing project: providing services to taxonomists for standard genome sequencing and annotation.</title>
        <authorList>
            <consortium name="The Broad Institute Genomics Platform"/>
            <consortium name="The Broad Institute Genome Sequencing Center for Infectious Disease"/>
            <person name="Wu L."/>
            <person name="Ma J."/>
        </authorList>
    </citation>
    <scope>NUCLEOTIDE SEQUENCE [LARGE SCALE GENOMIC DNA]</scope>
    <source>
        <strain evidence="8">JCM 1490</strain>
    </source>
</reference>
<evidence type="ECO:0000256" key="1">
    <source>
        <dbReference type="ARBA" id="ARBA00001974"/>
    </source>
</evidence>
<dbReference type="InterPro" id="IPR006093">
    <property type="entry name" value="Oxy_OxRdtase_FAD_BS"/>
</dbReference>
<evidence type="ECO:0000313" key="7">
    <source>
        <dbReference type="EMBL" id="MFC7406003.1"/>
    </source>
</evidence>
<dbReference type="SUPFAM" id="SSF56176">
    <property type="entry name" value="FAD-binding/transporter-associated domain-like"/>
    <property type="match status" value="1"/>
</dbReference>